<dbReference type="VEuPathDB" id="TriTrypDB:LdBPK_061300.1"/>
<reference evidence="2 8" key="4">
    <citation type="journal article" date="2018" name="Sci. Rep.">
        <title>A complete Leishmania donovani reference genome identifies novel genetic variations associated with virulence.</title>
        <authorList>
            <person name="Lypaczewski P."/>
            <person name="Hoshizaki J."/>
            <person name="Zhang W.-W."/>
            <person name="McCall L.-I."/>
            <person name="Torcivia-Rodriguez J."/>
            <person name="Simonyan V."/>
            <person name="Kaur A."/>
            <person name="Dewar K."/>
            <person name="Matlashewski G."/>
        </authorList>
    </citation>
    <scope>NUCLEOTIDE SEQUENCE [LARGE SCALE GENOMIC DNA]</scope>
    <source>
        <strain evidence="2 8">LdCL</strain>
    </source>
</reference>
<keyword evidence="1" id="KW-0813">Transport</keyword>
<dbReference type="GO" id="GO:0015031">
    <property type="term" value="P:protein transport"/>
    <property type="evidence" value="ECO:0007669"/>
    <property type="project" value="UniProtKB-KW"/>
</dbReference>
<dbReference type="GO" id="GO:0000124">
    <property type="term" value="C:SAGA complex"/>
    <property type="evidence" value="ECO:0007669"/>
    <property type="project" value="UniProtKB-UniRule"/>
</dbReference>
<keyword evidence="1" id="KW-0156">Chromatin regulator</keyword>
<dbReference type="Proteomes" id="UP000318821">
    <property type="component" value="Unassembled WGS sequence"/>
</dbReference>
<keyword evidence="1" id="KW-0804">Transcription</keyword>
<dbReference type="GO" id="GO:0071819">
    <property type="term" value="C:DUBm complex"/>
    <property type="evidence" value="ECO:0007669"/>
    <property type="project" value="UniProtKB-UniRule"/>
</dbReference>
<evidence type="ECO:0000313" key="2">
    <source>
        <dbReference type="EMBL" id="AYU76161.1"/>
    </source>
</evidence>
<reference evidence="4" key="2">
    <citation type="submission" date="2011-01" db="EMBL/GenBank/DDBJ databases">
        <authorList>
            <person name="Zhao B.P."/>
            <person name="Ren Z.A."/>
            <person name="Li C.D."/>
        </authorList>
    </citation>
    <scope>NUCLEOTIDE SEQUENCE</scope>
    <source>
        <strain evidence="4">BPK282A1</strain>
    </source>
</reference>
<dbReference type="GO" id="GO:0005643">
    <property type="term" value="C:nuclear pore"/>
    <property type="evidence" value="ECO:0007669"/>
    <property type="project" value="UniProtKB-UniRule"/>
</dbReference>
<dbReference type="GO" id="GO:0006368">
    <property type="term" value="P:transcription elongation by RNA polymerase II"/>
    <property type="evidence" value="ECO:0007669"/>
    <property type="project" value="UniProtKB-UniRule"/>
</dbReference>
<dbReference type="OMA" id="HVAYEAM"/>
<keyword evidence="1" id="KW-0811">Translocation</keyword>
<evidence type="ECO:0000313" key="6">
    <source>
        <dbReference type="EMBL" id="TPP54786.1"/>
    </source>
</evidence>
<evidence type="ECO:0000313" key="5">
    <source>
        <dbReference type="EMBL" id="TPP49710.1"/>
    </source>
</evidence>
<keyword evidence="1" id="KW-0653">Protein transport</keyword>
<reference evidence="9" key="6">
    <citation type="submission" date="2019-02" db="EMBL/GenBank/DDBJ databases">
        <title>FDA dAtabase for Regulatory Grade micrObial Sequences (FDA-ARGOS): Supporting development and validation of Infectious Disease Dx tests.</title>
        <authorList>
            <person name="Duncan R."/>
            <person name="Fisher C."/>
            <person name="Tallon L."/>
            <person name="Sadzewicz L."/>
            <person name="Sengamalay N."/>
            <person name="Ott S."/>
            <person name="Godinez A."/>
            <person name="Nagaraj S."/>
            <person name="Vavikolanu K."/>
            <person name="Nadendla S."/>
            <person name="Aluvathingal J."/>
            <person name="Sichtig H."/>
        </authorList>
    </citation>
    <scope>NUCLEOTIDE SEQUENCE [LARGE SCALE GENOMIC DNA]</scope>
    <source>
        <strain evidence="9">FDAARGOS_361</strain>
    </source>
</reference>
<reference evidence="10" key="7">
    <citation type="submission" date="2019-02" db="EMBL/GenBank/DDBJ databases">
        <title>FDA dAtabase for Regulatory Grade micrObial Sequences (FDA-ARGOS): Supporting development and validation of Infectious Disease Dx tests.</title>
        <authorList>
            <person name="Duncan R."/>
            <person name="Fisher C."/>
            <person name="Tallon L."/>
            <person name="Sadzewicz L."/>
            <person name="Sengamalay N."/>
            <person name="Ott S."/>
            <person name="Godinez A."/>
            <person name="Nagaraj S."/>
            <person name="Vavikolanu K."/>
            <person name="Vyas G."/>
            <person name="Nadendla S."/>
            <person name="Aluvathingal J."/>
            <person name="Sichtig H."/>
        </authorList>
    </citation>
    <scope>NUCLEOTIDE SEQUENCE [LARGE SCALE GENOMIC DNA]</scope>
    <source>
        <strain evidence="10">FDAARGOS_360</strain>
    </source>
</reference>
<keyword evidence="1" id="KW-0010">Activator</keyword>
<keyword evidence="1" id="KW-0509">mRNA transport</keyword>
<comment type="similarity">
    <text evidence="1">Belongs to the ENY2 family.</text>
</comment>
<evidence type="ECO:0000313" key="8">
    <source>
        <dbReference type="Proteomes" id="UP000274082"/>
    </source>
</evidence>
<comment type="function">
    <text evidence="1">Involved in mRNA export coupled transcription activation by association with both the TREX-2 and the SAGA complexes. The transcription regulatory histone acetylation (HAT) complex SAGA is a multiprotein complex that activates transcription by remodeling chromatin and mediating histone acetylation and deubiquitination. Within the SAGA complex, participates to a subcomplex that specifically deubiquitinates histones. The SAGA complex is recruited to specific gene promoters by activators, where it is required for transcription. The TREX-2 complex functions in docking export-competent ribonucleoprotein particles (mRNPs) to the nuclear entrance of the nuclear pore complex (nuclear basket). TREX-2 participates in mRNA export and accurate chromatin positioning in the nucleus by tethering genes to the nuclear periphery.</text>
</comment>
<dbReference type="GO" id="GO:0006406">
    <property type="term" value="P:mRNA export from nucleus"/>
    <property type="evidence" value="ECO:0007669"/>
    <property type="project" value="UniProtKB-UniRule"/>
</dbReference>
<dbReference type="InterPro" id="IPR038212">
    <property type="entry name" value="TF_EnY2_sf"/>
</dbReference>
<reference evidence="5" key="5">
    <citation type="submission" date="2019-02" db="EMBL/GenBank/DDBJ databases">
        <title>FDA dAtabase for Regulatory Grade micrObial Sequences (FDA-ARGOS): Supporting development and validation of Infectious Disease Dx tests.</title>
        <authorList>
            <person name="Duncan R."/>
            <person name="Fisher C."/>
            <person name="Tallon L.J."/>
            <person name="Sadzewicz L."/>
            <person name="Sengamalay N."/>
            <person name="Ott S."/>
            <person name="Godinez A."/>
            <person name="Nagaraj S."/>
            <person name="Nadendla S."/>
            <person name="Sichtig H."/>
        </authorList>
    </citation>
    <scope>NUCLEOTIDE SEQUENCE</scope>
    <source>
        <strain evidence="5">FDAARGOS_360</strain>
        <strain evidence="6">FDAARGOS_361</strain>
    </source>
</reference>
<name>A0A3S7WPN6_LEIDO</name>
<dbReference type="Proteomes" id="UP000008980">
    <property type="component" value="Chromosome 6"/>
</dbReference>
<dbReference type="KEGG" id="ldo:LDBPK_061300"/>
<dbReference type="Gene3D" id="1.10.246.140">
    <property type="match status" value="1"/>
</dbReference>
<dbReference type="VEuPathDB" id="TriTrypDB:LdCL_060018200"/>
<evidence type="ECO:0000313" key="3">
    <source>
        <dbReference type="EMBL" id="CAC5427510.1"/>
    </source>
</evidence>
<dbReference type="EMBL" id="RHLD01000054">
    <property type="protein sequence ID" value="TPP49710.1"/>
    <property type="molecule type" value="Genomic_DNA"/>
</dbReference>
<accession>A0A3S7WPN6</accession>
<sequence length="123" mass="13533">MVLAATPTRLHAHTHTHAEILTYAHAMATSAEDGHVAYEALTNAQKAELAAWVRNQLDSTNGASQWRRHTQAMIRQAMARRAASGAPLDAGDILEEIMPHVRSAIPPEVREGLFRRVTAQLHL</sequence>
<reference evidence="3" key="8">
    <citation type="submission" date="2020-06" db="EMBL/GenBank/DDBJ databases">
        <authorList>
            <person name="Camacho E."/>
            <person name="Gonzalez-de la Fuente S."/>
            <person name="Rastrojo A."/>
            <person name="Peiro-Pastor R."/>
            <person name="Solana JC."/>
            <person name="Tabera L."/>
            <person name="Gamarro F."/>
            <person name="Carrasco-Ramiro F."/>
            <person name="Requena JM."/>
            <person name="Aguado B."/>
        </authorList>
    </citation>
    <scope>NUCLEOTIDE SEQUENCE</scope>
</reference>
<comment type="subcellular location">
    <subcellularLocation>
        <location evidence="1">Nucleus</location>
        <location evidence="1">Nucleoplasm</location>
    </subcellularLocation>
</comment>
<reference evidence="7" key="3">
    <citation type="submission" date="2011-02" db="EMBL/GenBank/DDBJ databases">
        <title>Whole genome sequencing of Leishmania donovani clinical lines reveals dynamic variation related to drug resistance.</title>
        <authorList>
            <person name="Downing T."/>
            <person name="Imamura H."/>
            <person name="Sanders M."/>
            <person name="Decuypere S."/>
            <person name="Hertz-Fowler C."/>
            <person name="Clark T.G."/>
            <person name="Rijal S."/>
            <person name="Sundar S."/>
            <person name="Quail M.A."/>
            <person name="De Doncker S."/>
            <person name="Maes I."/>
            <person name="Vanaerschot M."/>
            <person name="Stark O."/>
            <person name="Schonian G."/>
            <person name="Dujardin J.C."/>
            <person name="Berriman M."/>
        </authorList>
    </citation>
    <scope>NUCLEOTIDE SEQUENCE [LARGE SCALE GENOMIC DNA]</scope>
    <source>
        <strain evidence="7">BPK282A1</strain>
    </source>
</reference>
<dbReference type="Proteomes" id="UP000318447">
    <property type="component" value="Unassembled WGS sequence"/>
</dbReference>
<dbReference type="SMR" id="A0A3S7WPN6"/>
<keyword evidence="1" id="KW-0539">Nucleus</keyword>
<reference evidence="4 7" key="1">
    <citation type="journal article" date="2011" name="Genome Res.">
        <title>Whole genome sequencing of multiple Leishmania donovani clinical isolates provides insights into population structure and mechanisms of drug resistance.</title>
        <authorList>
            <person name="Downing T."/>
            <person name="Imamura H."/>
            <person name="Decuypere S."/>
            <person name="Clark T.G."/>
            <person name="Coombs G.H."/>
            <person name="Cotton J.A."/>
            <person name="Hilley J.D."/>
            <person name="de Doncker S."/>
            <person name="Maes I."/>
            <person name="Mottram J.C."/>
            <person name="Quail M.A."/>
            <person name="Rijal S."/>
            <person name="Sanders M."/>
            <person name="Schonian G."/>
            <person name="Stark O."/>
            <person name="Sundar S."/>
            <person name="Vanaerschot M."/>
            <person name="Hertz-Fowler C."/>
            <person name="Dujardin J.C."/>
            <person name="Berriman M."/>
        </authorList>
    </citation>
    <scope>NUCLEOTIDE SEQUENCE [LARGE SCALE GENOMIC DNA]</scope>
    <source>
        <strain evidence="4 7">BPK282A1</strain>
    </source>
</reference>
<accession>E9B8Y9</accession>
<dbReference type="InterPro" id="IPR018783">
    <property type="entry name" value="TF_ENY2"/>
</dbReference>
<gene>
    <name evidence="5" type="ORF">CGC20_19760</name>
    <name evidence="6" type="ORF">CGC21_23965</name>
    <name evidence="4" type="ORF">LDBPK_061300</name>
    <name evidence="2" type="ORF">LdCL_060018200</name>
    <name evidence="3" type="ORF">LDHU3_06.1450</name>
</gene>
<dbReference type="EMBL" id="RHLC01000039">
    <property type="protein sequence ID" value="TPP54786.1"/>
    <property type="molecule type" value="Genomic_DNA"/>
</dbReference>
<dbReference type="EMBL" id="FR799593">
    <property type="protein sequence ID" value="CBZ31712.1"/>
    <property type="molecule type" value="Genomic_DNA"/>
</dbReference>
<dbReference type="GO" id="GO:0006325">
    <property type="term" value="P:chromatin organization"/>
    <property type="evidence" value="ECO:0007669"/>
    <property type="project" value="UniProtKB-KW"/>
</dbReference>
<dbReference type="AlphaFoldDB" id="A0A3S7WPN6"/>
<dbReference type="EMBL" id="CP029505">
    <property type="protein sequence ID" value="AYU76161.1"/>
    <property type="molecule type" value="Genomic_DNA"/>
</dbReference>
<evidence type="ECO:0000313" key="9">
    <source>
        <dbReference type="Proteomes" id="UP000318447"/>
    </source>
</evidence>
<dbReference type="GO" id="GO:0005654">
    <property type="term" value="C:nucleoplasm"/>
    <property type="evidence" value="ECO:0007669"/>
    <property type="project" value="UniProtKB-SubCell"/>
</dbReference>
<organism evidence="2 8">
    <name type="scientific">Leishmania donovani</name>
    <dbReference type="NCBI Taxonomy" id="5661"/>
    <lineage>
        <taxon>Eukaryota</taxon>
        <taxon>Discoba</taxon>
        <taxon>Euglenozoa</taxon>
        <taxon>Kinetoplastea</taxon>
        <taxon>Metakinetoplastina</taxon>
        <taxon>Trypanosomatida</taxon>
        <taxon>Trypanosomatidae</taxon>
        <taxon>Leishmaniinae</taxon>
        <taxon>Leishmania</taxon>
    </lineage>
</organism>
<evidence type="ECO:0000313" key="4">
    <source>
        <dbReference type="EMBL" id="CBZ31712.1"/>
    </source>
</evidence>
<proteinExistence type="inferred from homology"/>
<evidence type="ECO:0000313" key="7">
    <source>
        <dbReference type="Proteomes" id="UP000008980"/>
    </source>
</evidence>
<evidence type="ECO:0000256" key="1">
    <source>
        <dbReference type="HAMAP-Rule" id="MF_03046"/>
    </source>
</evidence>
<dbReference type="EMBL" id="LR812626">
    <property type="protein sequence ID" value="CAC5427510.1"/>
    <property type="molecule type" value="Genomic_DNA"/>
</dbReference>
<protein>
    <recommendedName>
        <fullName evidence="1">Transcription and mRNA export factor ENY2</fullName>
    </recommendedName>
    <alternativeName>
        <fullName evidence="1">Enhancer of yellow 2 transcription factor homolog</fullName>
    </alternativeName>
</protein>
<dbReference type="Proteomes" id="UP000601710">
    <property type="component" value="Chromosome 6"/>
</dbReference>
<dbReference type="RefSeq" id="XP_003858435.1">
    <property type="nucleotide sequence ID" value="XM_003858387.1"/>
</dbReference>
<dbReference type="OrthoDB" id="6221744at2759"/>
<keyword evidence="8" id="KW-1185">Reference proteome</keyword>
<dbReference type="HAMAP" id="MF_03046">
    <property type="entry name" value="ENY2_Sus1"/>
    <property type="match status" value="1"/>
</dbReference>
<evidence type="ECO:0000313" key="10">
    <source>
        <dbReference type="Proteomes" id="UP000318821"/>
    </source>
</evidence>
<dbReference type="VEuPathDB" id="TriTrypDB:LDHU3_06.1450"/>
<dbReference type="Proteomes" id="UP000274082">
    <property type="component" value="Chromosome 6"/>
</dbReference>
<dbReference type="GO" id="GO:0070390">
    <property type="term" value="C:transcription export complex 2"/>
    <property type="evidence" value="ECO:0007669"/>
    <property type="project" value="UniProtKB-UniRule"/>
</dbReference>
<dbReference type="GO" id="GO:0003713">
    <property type="term" value="F:transcription coactivator activity"/>
    <property type="evidence" value="ECO:0007669"/>
    <property type="project" value="UniProtKB-UniRule"/>
</dbReference>
<comment type="subunit">
    <text evidence="1">Component of the nuclear pore complex (NPC)-associated TREX-2 complex (transcription and export complex 2). Component of the SAGA transcription coactivator-HAT complex. Within the SAGA complex, participates to a subcomplex of SAGA called the DUB module (deubiquitination module).</text>
</comment>
<dbReference type="GeneID" id="13391773"/>
<keyword evidence="1" id="KW-0805">Transcription regulation</keyword>